<dbReference type="Pfam" id="PF08448">
    <property type="entry name" value="PAS_4"/>
    <property type="match status" value="2"/>
</dbReference>
<accession>A0A5R9PFJ6</accession>
<dbReference type="CDD" id="cd00130">
    <property type="entry name" value="PAS"/>
    <property type="match status" value="1"/>
</dbReference>
<dbReference type="InterPro" id="IPR052155">
    <property type="entry name" value="Biofilm_reg_signaling"/>
</dbReference>
<dbReference type="Gene3D" id="3.30.450.20">
    <property type="entry name" value="PAS domain"/>
    <property type="match status" value="2"/>
</dbReference>
<dbReference type="InterPro" id="IPR035919">
    <property type="entry name" value="EAL_sf"/>
</dbReference>
<dbReference type="AlphaFoldDB" id="A0A5R9PFJ6"/>
<dbReference type="Pfam" id="PF00990">
    <property type="entry name" value="GGDEF"/>
    <property type="match status" value="1"/>
</dbReference>
<dbReference type="SMART" id="SM00091">
    <property type="entry name" value="PAS"/>
    <property type="match status" value="2"/>
</dbReference>
<gene>
    <name evidence="4" type="ORF">E5S66_06920</name>
</gene>
<dbReference type="Proteomes" id="UP000308508">
    <property type="component" value="Unassembled WGS sequence"/>
</dbReference>
<comment type="caution">
    <text evidence="4">The sequence shown here is derived from an EMBL/GenBank/DDBJ whole genome shotgun (WGS) entry which is preliminary data.</text>
</comment>
<name>A0A5R9PFJ6_9GAMM</name>
<dbReference type="GO" id="GO:0003824">
    <property type="term" value="F:catalytic activity"/>
    <property type="evidence" value="ECO:0007669"/>
    <property type="project" value="UniProtKB-ARBA"/>
</dbReference>
<dbReference type="FunFam" id="3.30.70.270:FF:000001">
    <property type="entry name" value="Diguanylate cyclase domain protein"/>
    <property type="match status" value="1"/>
</dbReference>
<dbReference type="Gene3D" id="3.20.20.450">
    <property type="entry name" value="EAL domain"/>
    <property type="match status" value="1"/>
</dbReference>
<sequence length="746" mass="82354">MSAAHGNQAGAFTQNSMCRCIPVMSLQTCASMYAAPTPGLDYQRLLMASPNAYAVLSRDLRIIDANPAWLALANGPPRNYIGRRFFDALPARMQESARDLRALFSRVIERGQADTLPLLHYPLPIAQGNGEGWQDRYWSVSSVPLHDDAGRVAGLLVCPIDITQHVLETEAASDPKRSNTARRASAQMARERQRFRQLMQQAPGFVAVGQGPTHVFELVNNAYYQLVGHRDIIGKPVREALPELAGQGFYELLDQVYASGQPFIGRAMPILLQTEPGAPPVERHIDFIYQPIVDEDARVTGIFVQGHDVTEAHALAMRVSHQAAHDALTGLLNRRDFERRLQHVMDGLREHDTQHSLLYLDLDQFKVVNDTCGHAAGDALLCQIADALQARVSAPHALARLGGDEFGLLLEHTGLEASRVLAEQLRETVEALEFVHGNRLFGCSASIGMVTFDRTIGGVHEVLIAADSACLLAKEKGRNRVQVHAAGDLEVLDRRREMDWVSRLREALAEGRLYVHAQRIVALAPTRTPRDRMELLVRLRDRDGTTVPPMAFIPAAERYGVMPTIDRFVIRTAFRHLAALTPDVRARTSLSVNLSGRTLSDDRLVAFVQEQLQAHQIAPGEICFEITETAAVNNLSLTTRLVQELRGLGFRFALDDFGSGMSSFGYLKHLPVDYLKIDGTFIRNLRNDRVDAAMVEAIAKVAGVMGIRTVAEYVEDTETADLLAEMGVDYAQGYGMHVPEPLAAPA</sequence>
<proteinExistence type="predicted"/>
<dbReference type="InterPro" id="IPR013656">
    <property type="entry name" value="PAS_4"/>
</dbReference>
<reference evidence="4 5" key="1">
    <citation type="submission" date="2019-04" db="EMBL/GenBank/DDBJ databases">
        <authorList>
            <person name="Grouzdev D.S."/>
            <person name="Nazina T.N."/>
        </authorList>
    </citation>
    <scope>NUCLEOTIDE SEQUENCE [LARGE SCALE GENOMIC DNA]</scope>
    <source>
        <strain evidence="4 5">SHC 3-19</strain>
    </source>
</reference>
<dbReference type="SUPFAM" id="SSF141868">
    <property type="entry name" value="EAL domain-like"/>
    <property type="match status" value="1"/>
</dbReference>
<dbReference type="InterPro" id="IPR029787">
    <property type="entry name" value="Nucleotide_cyclase"/>
</dbReference>
<dbReference type="CDD" id="cd01949">
    <property type="entry name" value="GGDEF"/>
    <property type="match status" value="1"/>
</dbReference>
<evidence type="ECO:0000256" key="1">
    <source>
        <dbReference type="ARBA" id="ARBA00001946"/>
    </source>
</evidence>
<dbReference type="SUPFAM" id="SSF55785">
    <property type="entry name" value="PYP-like sensor domain (PAS domain)"/>
    <property type="match status" value="2"/>
</dbReference>
<feature type="domain" description="EAL" evidence="2">
    <location>
        <begin position="497"/>
        <end position="746"/>
    </location>
</feature>
<evidence type="ECO:0000259" key="3">
    <source>
        <dbReference type="PROSITE" id="PS50887"/>
    </source>
</evidence>
<dbReference type="PROSITE" id="PS50887">
    <property type="entry name" value="GGDEF"/>
    <property type="match status" value="1"/>
</dbReference>
<dbReference type="Gene3D" id="3.30.70.270">
    <property type="match status" value="1"/>
</dbReference>
<organism evidence="4 5">
    <name type="scientific">Thermomonas fusca</name>
    <dbReference type="NCBI Taxonomy" id="215690"/>
    <lineage>
        <taxon>Bacteria</taxon>
        <taxon>Pseudomonadati</taxon>
        <taxon>Pseudomonadota</taxon>
        <taxon>Gammaproteobacteria</taxon>
        <taxon>Lysobacterales</taxon>
        <taxon>Lysobacteraceae</taxon>
        <taxon>Thermomonas</taxon>
    </lineage>
</organism>
<keyword evidence="5" id="KW-1185">Reference proteome</keyword>
<evidence type="ECO:0000313" key="5">
    <source>
        <dbReference type="Proteomes" id="UP000308508"/>
    </source>
</evidence>
<dbReference type="PANTHER" id="PTHR44757:SF4">
    <property type="entry name" value="DIGUANYLATE CYCLASE DGCE-RELATED"/>
    <property type="match status" value="1"/>
</dbReference>
<dbReference type="Pfam" id="PF00563">
    <property type="entry name" value="EAL"/>
    <property type="match status" value="1"/>
</dbReference>
<dbReference type="PANTHER" id="PTHR44757">
    <property type="entry name" value="DIGUANYLATE CYCLASE DGCP"/>
    <property type="match status" value="1"/>
</dbReference>
<comment type="cofactor">
    <cofactor evidence="1">
        <name>Mg(2+)</name>
        <dbReference type="ChEBI" id="CHEBI:18420"/>
    </cofactor>
</comment>
<dbReference type="InterPro" id="IPR035965">
    <property type="entry name" value="PAS-like_dom_sf"/>
</dbReference>
<dbReference type="PROSITE" id="PS50883">
    <property type="entry name" value="EAL"/>
    <property type="match status" value="1"/>
</dbReference>
<dbReference type="EMBL" id="SROY01000002">
    <property type="protein sequence ID" value="TLX22235.1"/>
    <property type="molecule type" value="Genomic_DNA"/>
</dbReference>
<evidence type="ECO:0000259" key="2">
    <source>
        <dbReference type="PROSITE" id="PS50883"/>
    </source>
</evidence>
<evidence type="ECO:0000313" key="4">
    <source>
        <dbReference type="EMBL" id="TLX22235.1"/>
    </source>
</evidence>
<dbReference type="InterPro" id="IPR043128">
    <property type="entry name" value="Rev_trsase/Diguanyl_cyclase"/>
</dbReference>
<dbReference type="STRING" id="1123377.GCA_000423885_00354"/>
<protein>
    <submittedName>
        <fullName evidence="4">EAL domain-containing protein</fullName>
    </submittedName>
</protein>
<dbReference type="InterPro" id="IPR000014">
    <property type="entry name" value="PAS"/>
</dbReference>
<dbReference type="InterPro" id="IPR001633">
    <property type="entry name" value="EAL_dom"/>
</dbReference>
<dbReference type="SMART" id="SM00052">
    <property type="entry name" value="EAL"/>
    <property type="match status" value="1"/>
</dbReference>
<feature type="domain" description="GGDEF" evidence="3">
    <location>
        <begin position="353"/>
        <end position="486"/>
    </location>
</feature>
<dbReference type="SMART" id="SM00267">
    <property type="entry name" value="GGDEF"/>
    <property type="match status" value="1"/>
</dbReference>
<dbReference type="NCBIfam" id="TIGR00254">
    <property type="entry name" value="GGDEF"/>
    <property type="match status" value="1"/>
</dbReference>
<dbReference type="InterPro" id="IPR000160">
    <property type="entry name" value="GGDEF_dom"/>
</dbReference>
<dbReference type="CDD" id="cd01948">
    <property type="entry name" value="EAL"/>
    <property type="match status" value="1"/>
</dbReference>
<dbReference type="SUPFAM" id="SSF55073">
    <property type="entry name" value="Nucleotide cyclase"/>
    <property type="match status" value="1"/>
</dbReference>